<dbReference type="RefSeq" id="WP_344996202.1">
    <property type="nucleotide sequence ID" value="NZ_BAABFR010000036.1"/>
</dbReference>
<dbReference type="SUPFAM" id="SSF46689">
    <property type="entry name" value="Homeodomain-like"/>
    <property type="match status" value="1"/>
</dbReference>
<evidence type="ECO:0000259" key="7">
    <source>
        <dbReference type="PROSITE" id="PS50977"/>
    </source>
</evidence>
<dbReference type="Gene3D" id="1.10.10.60">
    <property type="entry name" value="Homeodomain-like"/>
    <property type="match status" value="1"/>
</dbReference>
<dbReference type="PRINTS" id="PR00455">
    <property type="entry name" value="HTHTETR"/>
</dbReference>
<evidence type="ECO:0000256" key="6">
    <source>
        <dbReference type="SAM" id="MobiDB-lite"/>
    </source>
</evidence>
<dbReference type="Proteomes" id="UP001500635">
    <property type="component" value="Unassembled WGS sequence"/>
</dbReference>
<name>A0ABP8JQ92_9ACTN</name>
<organism evidence="8 9">
    <name type="scientific">Tsukamurella soli</name>
    <dbReference type="NCBI Taxonomy" id="644556"/>
    <lineage>
        <taxon>Bacteria</taxon>
        <taxon>Bacillati</taxon>
        <taxon>Actinomycetota</taxon>
        <taxon>Actinomycetes</taxon>
        <taxon>Mycobacteriales</taxon>
        <taxon>Tsukamurellaceae</taxon>
        <taxon>Tsukamurella</taxon>
    </lineage>
</organism>
<dbReference type="PANTHER" id="PTHR30055">
    <property type="entry name" value="HTH-TYPE TRANSCRIPTIONAL REGULATOR RUTR"/>
    <property type="match status" value="1"/>
</dbReference>
<evidence type="ECO:0000256" key="2">
    <source>
        <dbReference type="ARBA" id="ARBA00023015"/>
    </source>
</evidence>
<feature type="compositionally biased region" description="Basic and acidic residues" evidence="6">
    <location>
        <begin position="9"/>
        <end position="20"/>
    </location>
</feature>
<evidence type="ECO:0000313" key="9">
    <source>
        <dbReference type="Proteomes" id="UP001500635"/>
    </source>
</evidence>
<dbReference type="PANTHER" id="PTHR30055:SF175">
    <property type="entry name" value="HTH-TYPE TRANSCRIPTIONAL REPRESSOR KSTR2"/>
    <property type="match status" value="1"/>
</dbReference>
<reference evidence="9" key="1">
    <citation type="journal article" date="2019" name="Int. J. Syst. Evol. Microbiol.">
        <title>The Global Catalogue of Microorganisms (GCM) 10K type strain sequencing project: providing services to taxonomists for standard genome sequencing and annotation.</title>
        <authorList>
            <consortium name="The Broad Institute Genomics Platform"/>
            <consortium name="The Broad Institute Genome Sequencing Center for Infectious Disease"/>
            <person name="Wu L."/>
            <person name="Ma J."/>
        </authorList>
    </citation>
    <scope>NUCLEOTIDE SEQUENCE [LARGE SCALE GENOMIC DNA]</scope>
    <source>
        <strain evidence="9">JCM 17688</strain>
    </source>
</reference>
<keyword evidence="3 5" id="KW-0238">DNA-binding</keyword>
<dbReference type="InterPro" id="IPR036271">
    <property type="entry name" value="Tet_transcr_reg_TetR-rel_C_sf"/>
</dbReference>
<dbReference type="PROSITE" id="PS50977">
    <property type="entry name" value="HTH_TETR_2"/>
    <property type="match status" value="1"/>
</dbReference>
<dbReference type="InterPro" id="IPR001647">
    <property type="entry name" value="HTH_TetR"/>
</dbReference>
<keyword evidence="9" id="KW-1185">Reference proteome</keyword>
<dbReference type="Pfam" id="PF00440">
    <property type="entry name" value="TetR_N"/>
    <property type="match status" value="1"/>
</dbReference>
<proteinExistence type="predicted"/>
<dbReference type="SUPFAM" id="SSF48498">
    <property type="entry name" value="Tetracyclin repressor-like, C-terminal domain"/>
    <property type="match status" value="1"/>
</dbReference>
<comment type="caution">
    <text evidence="8">The sequence shown here is derived from an EMBL/GenBank/DDBJ whole genome shotgun (WGS) entry which is preliminary data.</text>
</comment>
<evidence type="ECO:0000256" key="4">
    <source>
        <dbReference type="ARBA" id="ARBA00023163"/>
    </source>
</evidence>
<sequence length="208" mass="23439">MTPRSATRPRRESGGTGQDRRGELLGIAAELFATQGYSQTTVRDIADAAGMLSGSLYHHFASKEAMLVEVLRGFMERLLQQSTDIADSGGSPTEVLEGLIRSSFQTIHDHPHEVALYQNETSLFRRQPEFSFVLRTSEKITKIWLGVFEDGSASGEFREGLDSTAVYRFIRDAVWSTVRWYRPRGRLRHDKLADQLIDMVYGGLITPR</sequence>
<feature type="domain" description="HTH tetR-type" evidence="7">
    <location>
        <begin position="18"/>
        <end position="78"/>
    </location>
</feature>
<evidence type="ECO:0000256" key="1">
    <source>
        <dbReference type="ARBA" id="ARBA00022491"/>
    </source>
</evidence>
<dbReference type="EMBL" id="BAABFR010000036">
    <property type="protein sequence ID" value="GAA4394155.1"/>
    <property type="molecule type" value="Genomic_DNA"/>
</dbReference>
<accession>A0ABP8JQ92</accession>
<evidence type="ECO:0000256" key="3">
    <source>
        <dbReference type="ARBA" id="ARBA00023125"/>
    </source>
</evidence>
<dbReference type="Pfam" id="PF17932">
    <property type="entry name" value="TetR_C_24"/>
    <property type="match status" value="1"/>
</dbReference>
<keyword evidence="4" id="KW-0804">Transcription</keyword>
<feature type="region of interest" description="Disordered" evidence="6">
    <location>
        <begin position="1"/>
        <end position="20"/>
    </location>
</feature>
<dbReference type="InterPro" id="IPR041490">
    <property type="entry name" value="KstR2_TetR_C"/>
</dbReference>
<dbReference type="Gene3D" id="1.10.357.10">
    <property type="entry name" value="Tetracycline Repressor, domain 2"/>
    <property type="match status" value="1"/>
</dbReference>
<evidence type="ECO:0000256" key="5">
    <source>
        <dbReference type="PROSITE-ProRule" id="PRU00335"/>
    </source>
</evidence>
<dbReference type="InterPro" id="IPR050109">
    <property type="entry name" value="HTH-type_TetR-like_transc_reg"/>
</dbReference>
<dbReference type="InterPro" id="IPR009057">
    <property type="entry name" value="Homeodomain-like_sf"/>
</dbReference>
<protein>
    <submittedName>
        <fullName evidence="8">TetR family transcriptional regulator KstR2</fullName>
    </submittedName>
</protein>
<evidence type="ECO:0000313" key="8">
    <source>
        <dbReference type="EMBL" id="GAA4394155.1"/>
    </source>
</evidence>
<gene>
    <name evidence="8" type="primary">kstR2</name>
    <name evidence="8" type="ORF">GCM10023147_25730</name>
</gene>
<keyword evidence="1" id="KW-0678">Repressor</keyword>
<keyword evidence="2" id="KW-0805">Transcription regulation</keyword>
<feature type="DNA-binding region" description="H-T-H motif" evidence="5">
    <location>
        <begin position="41"/>
        <end position="60"/>
    </location>
</feature>